<name>A0A221KE66_VITFI</name>
<organism evidence="1 2">
    <name type="scientific">Vitreoscilla filiformis</name>
    <dbReference type="NCBI Taxonomy" id="63"/>
    <lineage>
        <taxon>Bacteria</taxon>
        <taxon>Pseudomonadati</taxon>
        <taxon>Pseudomonadota</taxon>
        <taxon>Betaproteobacteria</taxon>
        <taxon>Neisseriales</taxon>
        <taxon>Neisseriaceae</taxon>
        <taxon>Vitreoscilla</taxon>
    </lineage>
</organism>
<sequence>MARRRSFLKNEPIEQAIFRRCMMLAHESKPLALQGVKRWHVTVTGTLRITSGQVWLTRDGDPDDHVLAAGEWLRLRAGDTVTAEPWHHGHSVQLSWEPVRAPQPQARGFWAGEWAKKKVAA</sequence>
<evidence type="ECO:0008006" key="3">
    <source>
        <dbReference type="Google" id="ProtNLM"/>
    </source>
</evidence>
<dbReference type="EMBL" id="CP022423">
    <property type="protein sequence ID" value="ASM77127.1"/>
    <property type="molecule type" value="Genomic_DNA"/>
</dbReference>
<dbReference type="AlphaFoldDB" id="A0A221KE66"/>
<dbReference type="KEGG" id="vff:VITFI_CDS1349"/>
<accession>A0A221KE66</accession>
<reference evidence="1 2" key="1">
    <citation type="submission" date="2017-07" db="EMBL/GenBank/DDBJ databases">
        <title>Complete Genome Sequence of the cosmetic ferment Vitreoscilla filiformis (ATCC15551).</title>
        <authorList>
            <person name="Contreras S."/>
            <person name="Sagory-Zalkind P."/>
            <person name="Blanquart H."/>
            <person name="Iltis A."/>
            <person name="Morand S.C."/>
        </authorList>
    </citation>
    <scope>NUCLEOTIDE SEQUENCE [LARGE SCALE GENOMIC DNA]</scope>
    <source>
        <strain evidence="1 2">ATCC 15551</strain>
    </source>
</reference>
<dbReference type="InterPro" id="IPR021317">
    <property type="entry name" value="DUF2917"/>
</dbReference>
<dbReference type="Proteomes" id="UP000199729">
    <property type="component" value="Chromosome"/>
</dbReference>
<evidence type="ECO:0000313" key="1">
    <source>
        <dbReference type="EMBL" id="ASM77127.1"/>
    </source>
</evidence>
<dbReference type="Pfam" id="PF11142">
    <property type="entry name" value="DUF2917"/>
    <property type="match status" value="1"/>
</dbReference>
<keyword evidence="2" id="KW-1185">Reference proteome</keyword>
<proteinExistence type="predicted"/>
<protein>
    <recommendedName>
        <fullName evidence="3">DUF2917 domain-containing protein</fullName>
    </recommendedName>
</protein>
<gene>
    <name evidence="1" type="ORF">VITFI_CDS1349</name>
</gene>
<evidence type="ECO:0000313" key="2">
    <source>
        <dbReference type="Proteomes" id="UP000199729"/>
    </source>
</evidence>